<dbReference type="EMBL" id="BSPD01000089">
    <property type="protein sequence ID" value="GLS27787.1"/>
    <property type="molecule type" value="Genomic_DNA"/>
</dbReference>
<comment type="caution">
    <text evidence="1">The sequence shown here is derived from an EMBL/GenBank/DDBJ whole genome shotgun (WGS) entry which is preliminary data.</text>
</comment>
<protein>
    <submittedName>
        <fullName evidence="1">Uncharacterized protein</fullName>
    </submittedName>
</protein>
<sequence length="44" mass="4883">MGQSGNLPRSGFVQQAYVVGLVFRCAPNQPQMRALWGGSWFLIN</sequence>
<proteinExistence type="predicted"/>
<reference evidence="1 2" key="1">
    <citation type="journal article" date="2014" name="Int. J. Syst. Evol. Microbiol.">
        <title>Complete genome sequence of Corynebacterium casei LMG S-19264T (=DSM 44701T), isolated from a smear-ripened cheese.</title>
        <authorList>
            <consortium name="US DOE Joint Genome Institute (JGI-PGF)"/>
            <person name="Walter F."/>
            <person name="Albersmeier A."/>
            <person name="Kalinowski J."/>
            <person name="Ruckert C."/>
        </authorList>
    </citation>
    <scope>NUCLEOTIDE SEQUENCE [LARGE SCALE GENOMIC DNA]</scope>
    <source>
        <strain evidence="1 2">NBRC 110095</strain>
    </source>
</reference>
<accession>A0AA37WQT3</accession>
<evidence type="ECO:0000313" key="1">
    <source>
        <dbReference type="EMBL" id="GLS27787.1"/>
    </source>
</evidence>
<keyword evidence="2" id="KW-1185">Reference proteome</keyword>
<evidence type="ECO:0000313" key="2">
    <source>
        <dbReference type="Proteomes" id="UP001156870"/>
    </source>
</evidence>
<organism evidence="1 2">
    <name type="scientific">Marinibactrum halimedae</name>
    <dbReference type="NCBI Taxonomy" id="1444977"/>
    <lineage>
        <taxon>Bacteria</taxon>
        <taxon>Pseudomonadati</taxon>
        <taxon>Pseudomonadota</taxon>
        <taxon>Gammaproteobacteria</taxon>
        <taxon>Cellvibrionales</taxon>
        <taxon>Cellvibrionaceae</taxon>
        <taxon>Marinibactrum</taxon>
    </lineage>
</organism>
<dbReference type="AlphaFoldDB" id="A0AA37WQT3"/>
<name>A0AA37WQT3_9GAMM</name>
<gene>
    <name evidence="1" type="ORF">GCM10007877_35060</name>
</gene>
<dbReference type="Proteomes" id="UP001156870">
    <property type="component" value="Unassembled WGS sequence"/>
</dbReference>